<evidence type="ECO:0000256" key="1">
    <source>
        <dbReference type="SAM" id="MobiDB-lite"/>
    </source>
</evidence>
<keyword evidence="3" id="KW-1185">Reference proteome</keyword>
<feature type="compositionally biased region" description="Polar residues" evidence="1">
    <location>
        <begin position="1"/>
        <end position="11"/>
    </location>
</feature>
<gene>
    <name evidence="2" type="ORF">Pyn_40816</name>
</gene>
<evidence type="ECO:0000313" key="2">
    <source>
        <dbReference type="EMBL" id="PQM36578.1"/>
    </source>
</evidence>
<protein>
    <submittedName>
        <fullName evidence="2">Uncharacterized protein</fullName>
    </submittedName>
</protein>
<accession>A0A314UHU6</accession>
<feature type="compositionally biased region" description="Basic and acidic residues" evidence="1">
    <location>
        <begin position="93"/>
        <end position="103"/>
    </location>
</feature>
<feature type="compositionally biased region" description="Basic residues" evidence="1">
    <location>
        <begin position="22"/>
        <end position="40"/>
    </location>
</feature>
<evidence type="ECO:0000313" key="3">
    <source>
        <dbReference type="Proteomes" id="UP000250321"/>
    </source>
</evidence>
<comment type="caution">
    <text evidence="2">The sequence shown here is derived from an EMBL/GenBank/DDBJ whole genome shotgun (WGS) entry which is preliminary data.</text>
</comment>
<name>A0A314UHU6_PRUYE</name>
<organism evidence="2 3">
    <name type="scientific">Prunus yedoensis var. nudiflora</name>
    <dbReference type="NCBI Taxonomy" id="2094558"/>
    <lineage>
        <taxon>Eukaryota</taxon>
        <taxon>Viridiplantae</taxon>
        <taxon>Streptophyta</taxon>
        <taxon>Embryophyta</taxon>
        <taxon>Tracheophyta</taxon>
        <taxon>Spermatophyta</taxon>
        <taxon>Magnoliopsida</taxon>
        <taxon>eudicotyledons</taxon>
        <taxon>Gunneridae</taxon>
        <taxon>Pentapetalae</taxon>
        <taxon>rosids</taxon>
        <taxon>fabids</taxon>
        <taxon>Rosales</taxon>
        <taxon>Rosaceae</taxon>
        <taxon>Amygdaloideae</taxon>
        <taxon>Amygdaleae</taxon>
        <taxon>Prunus</taxon>
    </lineage>
</organism>
<proteinExistence type="predicted"/>
<reference evidence="2 3" key="1">
    <citation type="submission" date="2018-02" db="EMBL/GenBank/DDBJ databases">
        <title>Draft genome of wild Prunus yedoensis var. nudiflora.</title>
        <authorList>
            <person name="Baek S."/>
            <person name="Kim J.-H."/>
            <person name="Choi K."/>
            <person name="Kim G.-B."/>
            <person name="Cho A."/>
            <person name="Jang H."/>
            <person name="Shin C.-H."/>
            <person name="Yu H.-J."/>
            <person name="Mun J.-H."/>
        </authorList>
    </citation>
    <scope>NUCLEOTIDE SEQUENCE [LARGE SCALE GENOMIC DNA]</scope>
    <source>
        <strain evidence="3">cv. Jeju island</strain>
        <tissue evidence="2">Leaf</tissue>
    </source>
</reference>
<dbReference type="EMBL" id="PJQY01003535">
    <property type="protein sequence ID" value="PQM36578.1"/>
    <property type="molecule type" value="Genomic_DNA"/>
</dbReference>
<feature type="region of interest" description="Disordered" evidence="1">
    <location>
        <begin position="1"/>
        <end position="103"/>
    </location>
</feature>
<feature type="compositionally biased region" description="Polar residues" evidence="1">
    <location>
        <begin position="76"/>
        <end position="85"/>
    </location>
</feature>
<dbReference type="Proteomes" id="UP000250321">
    <property type="component" value="Unassembled WGS sequence"/>
</dbReference>
<sequence length="103" mass="11058">MASCRHSGSSNGRFSGCGSGRHSGHGKNHHFSRDKGRHPGHGGDRGTRPNKFGHVAAVIPDPPIFIKPPSDLDQANLPNHETQQMWLPGLGEDCGKDLSSRSK</sequence>
<dbReference type="AlphaFoldDB" id="A0A314UHU6"/>